<dbReference type="GO" id="GO:0009279">
    <property type="term" value="C:cell outer membrane"/>
    <property type="evidence" value="ECO:0007669"/>
    <property type="project" value="UniProtKB-SubCell"/>
</dbReference>
<feature type="domain" description="Trimeric autotransporter adhesin YadA-like C-terminal membrane anchor" evidence="7">
    <location>
        <begin position="20"/>
        <end position="68"/>
    </location>
</feature>
<dbReference type="SUPFAM" id="SSF54523">
    <property type="entry name" value="Pili subunits"/>
    <property type="match status" value="1"/>
</dbReference>
<comment type="subcellular location">
    <subcellularLocation>
        <location evidence="1">Cell outer membrane</location>
    </subcellularLocation>
</comment>
<keyword evidence="3" id="KW-0812">Transmembrane</keyword>
<evidence type="ECO:0000256" key="1">
    <source>
        <dbReference type="ARBA" id="ARBA00004442"/>
    </source>
</evidence>
<reference evidence="8" key="1">
    <citation type="submission" date="2013-12" db="EMBL/GenBank/DDBJ databases">
        <title>A Varibaculum cambriense genome reconstructed from a premature infant gut community with otherwise low bacterial novelty that shifts toward anaerobic metabolism during the third week of life.</title>
        <authorList>
            <person name="Brown C.T."/>
            <person name="Sharon I."/>
            <person name="Thomas B.C."/>
            <person name="Castelle C.J."/>
            <person name="Morowitz M.J."/>
            <person name="Banfield J.F."/>
        </authorList>
    </citation>
    <scope>NUCLEOTIDE SEQUENCE</scope>
</reference>
<keyword evidence="5" id="KW-0472">Membrane</keyword>
<dbReference type="Pfam" id="PF03895">
    <property type="entry name" value="YadA_anchor"/>
    <property type="match status" value="1"/>
</dbReference>
<dbReference type="EMBL" id="AZMM01015759">
    <property type="protein sequence ID" value="ETJ29718.1"/>
    <property type="molecule type" value="Genomic_DNA"/>
</dbReference>
<dbReference type="InterPro" id="IPR045584">
    <property type="entry name" value="Pilin-like"/>
</dbReference>
<gene>
    <name evidence="8" type="ORF">Q604_UNBC15759G0001</name>
</gene>
<protein>
    <submittedName>
        <fullName evidence="8">Hep/Hag repeat protein</fullName>
    </submittedName>
</protein>
<sequence>GETQRVGAHAAAMSALKPIQYDPLEPTQVMAGIGNYRGETAAALGVAHYTSEDTMFHAGVSVGSRHNMIYIPKRLIIRANCRLVSSLSFCRRRLSSFNAA</sequence>
<keyword evidence="6" id="KW-0998">Cell outer membrane</keyword>
<evidence type="ECO:0000256" key="5">
    <source>
        <dbReference type="ARBA" id="ARBA00023136"/>
    </source>
</evidence>
<evidence type="ECO:0000259" key="7">
    <source>
        <dbReference type="Pfam" id="PF03895"/>
    </source>
</evidence>
<keyword evidence="2" id="KW-1134">Transmembrane beta strand</keyword>
<accession>W1XH94</accession>
<evidence type="ECO:0000256" key="2">
    <source>
        <dbReference type="ARBA" id="ARBA00022452"/>
    </source>
</evidence>
<name>W1XH94_9ZZZZ</name>
<proteinExistence type="predicted"/>
<feature type="non-terminal residue" evidence="8">
    <location>
        <position position="1"/>
    </location>
</feature>
<evidence type="ECO:0000256" key="4">
    <source>
        <dbReference type="ARBA" id="ARBA00022729"/>
    </source>
</evidence>
<evidence type="ECO:0000256" key="6">
    <source>
        <dbReference type="ARBA" id="ARBA00023237"/>
    </source>
</evidence>
<dbReference type="Gene3D" id="3.30.1300.30">
    <property type="entry name" value="GSPII I/J protein-like"/>
    <property type="match status" value="1"/>
</dbReference>
<dbReference type="InterPro" id="IPR005594">
    <property type="entry name" value="YadA_C"/>
</dbReference>
<evidence type="ECO:0000313" key="8">
    <source>
        <dbReference type="EMBL" id="ETJ29718.1"/>
    </source>
</evidence>
<evidence type="ECO:0000256" key="3">
    <source>
        <dbReference type="ARBA" id="ARBA00022692"/>
    </source>
</evidence>
<keyword evidence="4" id="KW-0732">Signal</keyword>
<comment type="caution">
    <text evidence="8">The sequence shown here is derived from an EMBL/GenBank/DDBJ whole genome shotgun (WGS) entry which is preliminary data.</text>
</comment>
<organism evidence="8">
    <name type="scientific">human gut metagenome</name>
    <dbReference type="NCBI Taxonomy" id="408170"/>
    <lineage>
        <taxon>unclassified sequences</taxon>
        <taxon>metagenomes</taxon>
        <taxon>organismal metagenomes</taxon>
    </lineage>
</organism>
<dbReference type="AlphaFoldDB" id="W1XH94"/>